<dbReference type="GO" id="GO:0003677">
    <property type="term" value="F:DNA binding"/>
    <property type="evidence" value="ECO:0007669"/>
    <property type="project" value="UniProtKB-KW"/>
</dbReference>
<evidence type="ECO:0000256" key="5">
    <source>
        <dbReference type="ARBA" id="ARBA00023242"/>
    </source>
</evidence>
<organism evidence="8 9">
    <name type="scientific">Euphydryas editha</name>
    <name type="common">Edith's checkerspot</name>
    <dbReference type="NCBI Taxonomy" id="104508"/>
    <lineage>
        <taxon>Eukaryota</taxon>
        <taxon>Metazoa</taxon>
        <taxon>Ecdysozoa</taxon>
        <taxon>Arthropoda</taxon>
        <taxon>Hexapoda</taxon>
        <taxon>Insecta</taxon>
        <taxon>Pterygota</taxon>
        <taxon>Neoptera</taxon>
        <taxon>Endopterygota</taxon>
        <taxon>Lepidoptera</taxon>
        <taxon>Glossata</taxon>
        <taxon>Ditrysia</taxon>
        <taxon>Papilionoidea</taxon>
        <taxon>Nymphalidae</taxon>
        <taxon>Nymphalinae</taxon>
        <taxon>Euphydryas</taxon>
    </lineage>
</organism>
<feature type="region of interest" description="Disordered" evidence="6">
    <location>
        <begin position="253"/>
        <end position="354"/>
    </location>
</feature>
<dbReference type="InterPro" id="IPR001606">
    <property type="entry name" value="ARID_dom"/>
</dbReference>
<dbReference type="EMBL" id="CAKOGL010000008">
    <property type="protein sequence ID" value="CAH2089668.1"/>
    <property type="molecule type" value="Genomic_DNA"/>
</dbReference>
<feature type="domain" description="ARID" evidence="7">
    <location>
        <begin position="7"/>
        <end position="99"/>
    </location>
</feature>
<evidence type="ECO:0000313" key="8">
    <source>
        <dbReference type="EMBL" id="CAH2089668.1"/>
    </source>
</evidence>
<evidence type="ECO:0000313" key="9">
    <source>
        <dbReference type="Proteomes" id="UP001153954"/>
    </source>
</evidence>
<name>A0AAU9TRN2_EUPED</name>
<dbReference type="Gene3D" id="1.10.150.60">
    <property type="entry name" value="ARID DNA-binding domain"/>
    <property type="match status" value="1"/>
</dbReference>
<proteinExistence type="predicted"/>
<dbReference type="AlphaFoldDB" id="A0AAU9TRN2"/>
<accession>A0AAU9TRN2</accession>
<keyword evidence="3" id="KW-0238">DNA-binding</keyword>
<dbReference type="GO" id="GO:0006357">
    <property type="term" value="P:regulation of transcription by RNA polymerase II"/>
    <property type="evidence" value="ECO:0007669"/>
    <property type="project" value="InterPro"/>
</dbReference>
<protein>
    <recommendedName>
        <fullName evidence="7">ARID domain-containing protein</fullName>
    </recommendedName>
</protein>
<keyword evidence="2" id="KW-0805">Transcription regulation</keyword>
<comment type="subcellular location">
    <subcellularLocation>
        <location evidence="1">Nucleus</location>
    </subcellularLocation>
</comment>
<dbReference type="SMART" id="SM01014">
    <property type="entry name" value="ARID"/>
    <property type="match status" value="1"/>
</dbReference>
<dbReference type="FunFam" id="1.10.150.60:FF:000007">
    <property type="entry name" value="AT-rich interactive domain-containing protein 3C"/>
    <property type="match status" value="1"/>
</dbReference>
<keyword evidence="5" id="KW-0539">Nucleus</keyword>
<dbReference type="InterPro" id="IPR045147">
    <property type="entry name" value="ARI3A/B/C"/>
</dbReference>
<dbReference type="PANTHER" id="PTHR15348">
    <property type="entry name" value="AT-RICH INTERACTIVE DOMAIN-CONTAINING PROTEIN ARID DOMAIN- CONTAINING PROTEIN DEAD RINGER PROTEIN B-CELL REGULATOR OF IGH TRANSCRIPTION BRIGHT"/>
    <property type="match status" value="1"/>
</dbReference>
<evidence type="ECO:0000256" key="2">
    <source>
        <dbReference type="ARBA" id="ARBA00023015"/>
    </source>
</evidence>
<sequence length="407" mass="43997">MLHLLQFRRIILYFNISTAINLLTGTPINRLPIMAKSVLDLYELYNLVIARGGLVEVINKKLWQEIIKGLRLPSSITSAAFTLRTQYMKYLYDYECEKNNISTRAELDAAIESNKREGRRSSGPFEASTSAMALMGRPQAVPLPMDQMPLQFQPYAMPSIAGVTGQHMPQPNQSQLTDMIRRYQFEAIRSATGIANQLQEHEAESPSSTSIVSPSQALAVALNAIETGSFFNFIHHRYNRTSVDLEPQREALNLSESPVSTGSGARRRSRSPAAADTPPPTAKRSRTEATGAVAGPVAGPSPAPVAGPSSAPVAGPSSAPVAGPSSAPHRAVINSSENPNDTEESDASPPNRFLVANGYEGRRISFSLNDDATNSEVSVSLRINGVTFNGTLSRSPKGPNGLRQERP</sequence>
<dbReference type="PROSITE" id="PS51011">
    <property type="entry name" value="ARID"/>
    <property type="match status" value="1"/>
</dbReference>
<reference evidence="8" key="1">
    <citation type="submission" date="2022-03" db="EMBL/GenBank/DDBJ databases">
        <authorList>
            <person name="Tunstrom K."/>
        </authorList>
    </citation>
    <scope>NUCLEOTIDE SEQUENCE</scope>
</reference>
<dbReference type="GO" id="GO:0005634">
    <property type="term" value="C:nucleus"/>
    <property type="evidence" value="ECO:0007669"/>
    <property type="project" value="UniProtKB-SubCell"/>
</dbReference>
<comment type="caution">
    <text evidence="8">The sequence shown here is derived from an EMBL/GenBank/DDBJ whole genome shotgun (WGS) entry which is preliminary data.</text>
</comment>
<dbReference type="InterPro" id="IPR036431">
    <property type="entry name" value="ARID_dom_sf"/>
</dbReference>
<dbReference type="Proteomes" id="UP001153954">
    <property type="component" value="Unassembled WGS sequence"/>
</dbReference>
<evidence type="ECO:0000259" key="7">
    <source>
        <dbReference type="PROSITE" id="PS51011"/>
    </source>
</evidence>
<evidence type="ECO:0000256" key="1">
    <source>
        <dbReference type="ARBA" id="ARBA00004123"/>
    </source>
</evidence>
<keyword evidence="9" id="KW-1185">Reference proteome</keyword>
<evidence type="ECO:0000256" key="6">
    <source>
        <dbReference type="SAM" id="MobiDB-lite"/>
    </source>
</evidence>
<dbReference type="SMART" id="SM00501">
    <property type="entry name" value="BRIGHT"/>
    <property type="match status" value="1"/>
</dbReference>
<dbReference type="Pfam" id="PF01388">
    <property type="entry name" value="ARID"/>
    <property type="match status" value="1"/>
</dbReference>
<evidence type="ECO:0000256" key="4">
    <source>
        <dbReference type="ARBA" id="ARBA00023163"/>
    </source>
</evidence>
<dbReference type="SUPFAM" id="SSF46774">
    <property type="entry name" value="ARID-like"/>
    <property type="match status" value="1"/>
</dbReference>
<feature type="compositionally biased region" description="Low complexity" evidence="6">
    <location>
        <begin position="306"/>
        <end position="328"/>
    </location>
</feature>
<gene>
    <name evidence="8" type="ORF">EEDITHA_LOCUS5700</name>
</gene>
<evidence type="ECO:0000256" key="3">
    <source>
        <dbReference type="ARBA" id="ARBA00023125"/>
    </source>
</evidence>
<feature type="region of interest" description="Disordered" evidence="6">
    <location>
        <begin position="388"/>
        <end position="407"/>
    </location>
</feature>
<keyword evidence="4" id="KW-0804">Transcription</keyword>
<dbReference type="PANTHER" id="PTHR15348:SF0">
    <property type="entry name" value="PROTEIN DEAD RINGER"/>
    <property type="match status" value="1"/>
</dbReference>